<evidence type="ECO:0000313" key="15">
    <source>
        <dbReference type="Proteomes" id="UP001140453"/>
    </source>
</evidence>
<feature type="compositionally biased region" description="Low complexity" evidence="12">
    <location>
        <begin position="49"/>
        <end position="82"/>
    </location>
</feature>
<name>A0A9W8YLV5_9PEZI</name>
<keyword evidence="7" id="KW-0010">Activator</keyword>
<dbReference type="Proteomes" id="UP001140453">
    <property type="component" value="Unassembled WGS sequence"/>
</dbReference>
<dbReference type="GO" id="GO:0006357">
    <property type="term" value="P:regulation of transcription by RNA polymerase II"/>
    <property type="evidence" value="ECO:0007669"/>
    <property type="project" value="InterPro"/>
</dbReference>
<keyword evidence="6" id="KW-0805">Transcription regulation</keyword>
<protein>
    <recommendedName>
        <fullName evidence="4">Mediator of RNA polymerase II transcription subunit 12</fullName>
    </recommendedName>
    <alternativeName>
        <fullName evidence="11">Mediator complex subunit 12</fullName>
    </alternativeName>
</protein>
<dbReference type="GO" id="GO:0003712">
    <property type="term" value="F:transcription coregulator activity"/>
    <property type="evidence" value="ECO:0007669"/>
    <property type="project" value="InterPro"/>
</dbReference>
<comment type="subunit">
    <text evidence="3">Component of the SRB8-11 complex, which itself associates with the Mediator complex.</text>
</comment>
<feature type="region of interest" description="Disordered" evidence="12">
    <location>
        <begin position="1"/>
        <end position="92"/>
    </location>
</feature>
<feature type="region of interest" description="Disordered" evidence="12">
    <location>
        <begin position="220"/>
        <end position="240"/>
    </location>
</feature>
<dbReference type="SUPFAM" id="SSF48371">
    <property type="entry name" value="ARM repeat"/>
    <property type="match status" value="1"/>
</dbReference>
<evidence type="ECO:0000256" key="8">
    <source>
        <dbReference type="ARBA" id="ARBA00023163"/>
    </source>
</evidence>
<evidence type="ECO:0000256" key="2">
    <source>
        <dbReference type="ARBA" id="ARBA00010289"/>
    </source>
</evidence>
<dbReference type="OrthoDB" id="20828at2759"/>
<evidence type="ECO:0000313" key="14">
    <source>
        <dbReference type="EMBL" id="KAJ4386463.1"/>
    </source>
</evidence>
<evidence type="ECO:0000256" key="11">
    <source>
        <dbReference type="ARBA" id="ARBA00032010"/>
    </source>
</evidence>
<keyword evidence="5" id="KW-0678">Repressor</keyword>
<comment type="function">
    <text evidence="10">Component of the SRB8-11 complex. The SRB8-11 complex is a regulatory module of the Mediator complex which is itself involved in regulation of basal and activated RNA polymerase II-dependent transcription. The SRB8-11 complex may be involved in the transcriptional repression of a subset of genes regulated by Mediator. It may inhibit the association of the Mediator complex with RNA polymerase II to form the holoenzyme complex.</text>
</comment>
<feature type="compositionally biased region" description="Low complexity" evidence="12">
    <location>
        <begin position="10"/>
        <end position="29"/>
    </location>
</feature>
<dbReference type="InterPro" id="IPR057344">
    <property type="entry name" value="ARM_SRB8"/>
</dbReference>
<reference evidence="14" key="1">
    <citation type="submission" date="2022-10" db="EMBL/GenBank/DDBJ databases">
        <title>Tapping the CABI collections for fungal endophytes: first genome assemblies for Collariella, Neodidymelliopsis, Ascochyta clinopodiicola, Didymella pomorum, Didymosphaeria variabile, Neocosmospora piperis and Neocucurbitaria cava.</title>
        <authorList>
            <person name="Hill R."/>
        </authorList>
    </citation>
    <scope>NUCLEOTIDE SEQUENCE</scope>
    <source>
        <strain evidence="14">IMI 355082</strain>
    </source>
</reference>
<organism evidence="14 15">
    <name type="scientific">Gnomoniopsis smithogilvyi</name>
    <dbReference type="NCBI Taxonomy" id="1191159"/>
    <lineage>
        <taxon>Eukaryota</taxon>
        <taxon>Fungi</taxon>
        <taxon>Dikarya</taxon>
        <taxon>Ascomycota</taxon>
        <taxon>Pezizomycotina</taxon>
        <taxon>Sordariomycetes</taxon>
        <taxon>Sordariomycetidae</taxon>
        <taxon>Diaporthales</taxon>
        <taxon>Gnomoniaceae</taxon>
        <taxon>Gnomoniopsis</taxon>
    </lineage>
</organism>
<dbReference type="InterPro" id="IPR016024">
    <property type="entry name" value="ARM-type_fold"/>
</dbReference>
<feature type="region of interest" description="Disordered" evidence="12">
    <location>
        <begin position="105"/>
        <end position="163"/>
    </location>
</feature>
<evidence type="ECO:0000256" key="4">
    <source>
        <dbReference type="ARBA" id="ARBA00019622"/>
    </source>
</evidence>
<dbReference type="PANTHER" id="PTHR46567:SF1">
    <property type="entry name" value="MEDIATOR OF RNA POLYMERASE II TRANSCRIPTION SUBUNIT 12"/>
    <property type="match status" value="1"/>
</dbReference>
<comment type="similarity">
    <text evidence="2">Belongs to the Mediator complex subunit 12 family.</text>
</comment>
<gene>
    <name evidence="14" type="primary">SRB8</name>
    <name evidence="14" type="ORF">N0V93_009359</name>
</gene>
<evidence type="ECO:0000256" key="6">
    <source>
        <dbReference type="ARBA" id="ARBA00023015"/>
    </source>
</evidence>
<feature type="domain" description="Mediator complex subunit Med12" evidence="13">
    <location>
        <begin position="321"/>
        <end position="384"/>
    </location>
</feature>
<accession>A0A9W8YLV5</accession>
<keyword evidence="9" id="KW-0539">Nucleus</keyword>
<evidence type="ECO:0000256" key="1">
    <source>
        <dbReference type="ARBA" id="ARBA00004123"/>
    </source>
</evidence>
<sequence>MPSRPQLGVQQRQPPSRSLSAQSSLSQRPAHQRSLSNQYLPPSPVRNNAAAADFPATGPATSAAAGTTASADSSQSANAAQTQYGTPRRGPSRLRLELANDNITHSGFVESPTGSAPLDLTKSFTPSRVMPPSMTDASDIGDMSSPRTSRGGQTVDDINTPLPYPRRRCRFALPDAKKVVPASGPASVKRDSNRDNRPKPYKVEIPAGAPRYLLLGGAKDAGAKTSSKDPQARVGSAKDHPMGYADFAPWSGDGPEDHFTQAFIQNGYFDKIPVGQAETNSAKGAIFPSLKHKTGLYALSTVFSGLLASRRHNGQITAPSTFKPPPRATLTDTKREAWLKELANPTTSLRKLSRTIPHGIRGKGLLEQCLNKSVPTDRAVWLAKCVGALEIRAFKRKGMNSAIVMGGEAKWIRDWTVFVEQFVDGVISSFGDSDWKTKVNYATRLATHLYAEHLLDREHYMEWLVSGLENCPHSKLPMYLLIVQIYWRDLLRLRKYGRRLVAALLTHYTTIHTHPDRDVFAPLSTRLLLLIKSLMTTTAVNFVSPSTWPKHRDALAASLSADEDIYQAAYRLINHRNEQLLSSVRAPPAARQGLVKLLDGALYAPISDDLVAKYQSLSQDQISSIRTILEWCTSLYRPGTSKIYVAHRLLSSSATAGVDITQVILEFMVSDPLEQMDRKTSLYHLVSELVRSCHFDSMRYIQWLIACGGLHDSNGVRPDGPATSRLLVELPTSDLPDSLKTMRANMLGRAAYSVDDEATDTAMAIDCVKNSLGLYWAPTQHNASIPIDKLCKKIKKSSRPLKSGVGQCLREVVIVQSEFSLGAGKEGLQFPMSTFVAVRSILEAAEDFQTLAEYLKTMSALFDADILSSCADTLNLHLPTFGALGVVKDLFDTLAARLGHITQTQGILAVRPLLPSMAMLAPRIPGQEQLVNHLTEMIRNDRNNAVDASSPVSDNMAARIQDEEGELLDEIEKRLANKTSMDRTTMNSFLNKIIPKIQACWDKADERLRAYGALLARLRHFDTPHFDSFMTKWVLGVRNPQNRPPLAQIFPLMVSVGCLNFSIVLTTTSDAVSSRPNMTGKPARPSTYVQEVLELLTAPPTAKEYKELLTPEEVYRFQILQNQAPKTHFKELVALVRNALTEYCASLGQAEAPNVPLASPKAQDRLIDLLRTLVLTEQVSVPKLLALKTADPAVGKMMDDITTRLLFPNDPPGRHFTFEQILGLANEFTLPFCHLKLSQCMATVEATGVSPQERLQTTLEVYAKAMDDAIDSRNITWTGILPSLPTEVTQHLLNRAQARLFDLLPSTKTGAPTDGNFSVAETLLSVIDTITRGQPTGSRPATQLAPTTVDRLADLWELLASPVEAEVKIAVLTSWLPLMLSYLALHASNSDTANKSTSEVRGRALLVLSGLLQELESLSSLAVCDARVPFNLVPQLTQRIFDLALLFVDTLPDDVRQTCIRHLRDSLADSRLKYIFSWASTPHLEMMLAHKEKSGGARQRVPGFLGHTSMGQNIWGMPVNASGAGEKLSTFTYRRWEILNEPTPNVGENDTSLSLTLFEAIKLQ</sequence>
<feature type="compositionally biased region" description="Basic and acidic residues" evidence="12">
    <location>
        <begin position="188"/>
        <end position="202"/>
    </location>
</feature>
<comment type="subcellular location">
    <subcellularLocation>
        <location evidence="1">Nucleus</location>
    </subcellularLocation>
</comment>
<evidence type="ECO:0000256" key="12">
    <source>
        <dbReference type="SAM" id="MobiDB-lite"/>
    </source>
</evidence>
<comment type="caution">
    <text evidence="14">The sequence shown here is derived from an EMBL/GenBank/DDBJ whole genome shotgun (WGS) entry which is preliminary data.</text>
</comment>
<feature type="region of interest" description="Disordered" evidence="12">
    <location>
        <begin position="175"/>
        <end position="203"/>
    </location>
</feature>
<feature type="compositionally biased region" description="Basic and acidic residues" evidence="12">
    <location>
        <begin position="226"/>
        <end position="240"/>
    </location>
</feature>
<dbReference type="Pfam" id="PF25326">
    <property type="entry name" value="ARM_SRB8"/>
    <property type="match status" value="1"/>
</dbReference>
<dbReference type="SMART" id="SM01281">
    <property type="entry name" value="Med12"/>
    <property type="match status" value="1"/>
</dbReference>
<dbReference type="GO" id="GO:0016592">
    <property type="term" value="C:mediator complex"/>
    <property type="evidence" value="ECO:0007669"/>
    <property type="project" value="InterPro"/>
</dbReference>
<keyword evidence="8" id="KW-0804">Transcription</keyword>
<evidence type="ECO:0000256" key="3">
    <source>
        <dbReference type="ARBA" id="ARBA00011629"/>
    </source>
</evidence>
<dbReference type="EMBL" id="JAPEVB010000006">
    <property type="protein sequence ID" value="KAJ4386463.1"/>
    <property type="molecule type" value="Genomic_DNA"/>
</dbReference>
<keyword evidence="15" id="KW-1185">Reference proteome</keyword>
<evidence type="ECO:0000259" key="13">
    <source>
        <dbReference type="SMART" id="SM01281"/>
    </source>
</evidence>
<dbReference type="PANTHER" id="PTHR46567">
    <property type="entry name" value="MEDIATOR OF RNA POLYMERASE II TRANSCRIPTION SUBUNIT 12"/>
    <property type="match status" value="1"/>
</dbReference>
<proteinExistence type="inferred from homology"/>
<evidence type="ECO:0000256" key="10">
    <source>
        <dbReference type="ARBA" id="ARBA00025661"/>
    </source>
</evidence>
<evidence type="ECO:0000256" key="7">
    <source>
        <dbReference type="ARBA" id="ARBA00023159"/>
    </source>
</evidence>
<evidence type="ECO:0000256" key="9">
    <source>
        <dbReference type="ARBA" id="ARBA00023242"/>
    </source>
</evidence>
<evidence type="ECO:0000256" key="5">
    <source>
        <dbReference type="ARBA" id="ARBA00022491"/>
    </source>
</evidence>
<dbReference type="Pfam" id="PF09497">
    <property type="entry name" value="Med12"/>
    <property type="match status" value="1"/>
</dbReference>
<dbReference type="InterPro" id="IPR019035">
    <property type="entry name" value="Mediator_Med12"/>
</dbReference>